<accession>A0A7W9BBW5</accession>
<reference evidence="2 3" key="1">
    <citation type="submission" date="2020-08" db="EMBL/GenBank/DDBJ databases">
        <title>Genomic Encyclopedia of Type Strains, Phase IV (KMG-IV): sequencing the most valuable type-strain genomes for metagenomic binning, comparative biology and taxonomic classification.</title>
        <authorList>
            <person name="Goeker M."/>
        </authorList>
    </citation>
    <scope>NUCLEOTIDE SEQUENCE [LARGE SCALE GENOMIC DNA]</scope>
    <source>
        <strain evidence="2 3">DSM 100044</strain>
    </source>
</reference>
<protein>
    <submittedName>
        <fullName evidence="2">Uncharacterized protein</fullName>
    </submittedName>
</protein>
<keyword evidence="3" id="KW-1185">Reference proteome</keyword>
<evidence type="ECO:0000256" key="1">
    <source>
        <dbReference type="SAM" id="Phobius"/>
    </source>
</evidence>
<dbReference type="Proteomes" id="UP000546200">
    <property type="component" value="Unassembled WGS sequence"/>
</dbReference>
<feature type="transmembrane region" description="Helical" evidence="1">
    <location>
        <begin position="49"/>
        <end position="72"/>
    </location>
</feature>
<keyword evidence="1" id="KW-0812">Transmembrane</keyword>
<name>A0A7W9BBW5_9SPHN</name>
<dbReference type="AlphaFoldDB" id="A0A7W9BBW5"/>
<gene>
    <name evidence="2" type="ORF">FHS94_000987</name>
</gene>
<dbReference type="RefSeq" id="WP_221234540.1">
    <property type="nucleotide sequence ID" value="NZ_JACIJK010000002.1"/>
</dbReference>
<proteinExistence type="predicted"/>
<evidence type="ECO:0000313" key="2">
    <source>
        <dbReference type="EMBL" id="MBB5714164.1"/>
    </source>
</evidence>
<evidence type="ECO:0000313" key="3">
    <source>
        <dbReference type="Proteomes" id="UP000546200"/>
    </source>
</evidence>
<feature type="transmembrane region" description="Helical" evidence="1">
    <location>
        <begin position="12"/>
        <end position="37"/>
    </location>
</feature>
<keyword evidence="1" id="KW-0472">Membrane</keyword>
<keyword evidence="1" id="KW-1133">Transmembrane helix</keyword>
<sequence>MKVPRWYVWELAIWLVTGLPFQWFFTAFNGLSFFSLLDAPGPNGPSVPLWLFAVAFLYHPVLLAPAAIWSALSPHKPLDRVRRRPEGD</sequence>
<dbReference type="EMBL" id="JACIJK010000002">
    <property type="protein sequence ID" value="MBB5714164.1"/>
    <property type="molecule type" value="Genomic_DNA"/>
</dbReference>
<comment type="caution">
    <text evidence="2">The sequence shown here is derived from an EMBL/GenBank/DDBJ whole genome shotgun (WGS) entry which is preliminary data.</text>
</comment>
<organism evidence="2 3">
    <name type="scientific">Sphingomonas aerophila</name>
    <dbReference type="NCBI Taxonomy" id="1344948"/>
    <lineage>
        <taxon>Bacteria</taxon>
        <taxon>Pseudomonadati</taxon>
        <taxon>Pseudomonadota</taxon>
        <taxon>Alphaproteobacteria</taxon>
        <taxon>Sphingomonadales</taxon>
        <taxon>Sphingomonadaceae</taxon>
        <taxon>Sphingomonas</taxon>
    </lineage>
</organism>